<proteinExistence type="inferred from homology"/>
<evidence type="ECO:0000313" key="2">
    <source>
        <dbReference type="EMBL" id="HJC64238.1"/>
    </source>
</evidence>
<dbReference type="InterPro" id="IPR002765">
    <property type="entry name" value="UPF0145_YbjQ-like"/>
</dbReference>
<dbReference type="Pfam" id="PF01906">
    <property type="entry name" value="YbjQ_1"/>
    <property type="match status" value="1"/>
</dbReference>
<feature type="non-terminal residue" evidence="2">
    <location>
        <position position="78"/>
    </location>
</feature>
<dbReference type="Proteomes" id="UP000823886">
    <property type="component" value="Unassembled WGS sequence"/>
</dbReference>
<protein>
    <submittedName>
        <fullName evidence="2">Heavy metal-binding domain-containing protein</fullName>
    </submittedName>
</protein>
<dbReference type="PANTHER" id="PTHR34068">
    <property type="entry name" value="UPF0145 PROTEIN YBJQ"/>
    <property type="match status" value="1"/>
</dbReference>
<gene>
    <name evidence="2" type="ORF">H9753_11560</name>
</gene>
<reference evidence="2" key="1">
    <citation type="journal article" date="2021" name="PeerJ">
        <title>Extensive microbial diversity within the chicken gut microbiome revealed by metagenomics and culture.</title>
        <authorList>
            <person name="Gilroy R."/>
            <person name="Ravi A."/>
            <person name="Getino M."/>
            <person name="Pursley I."/>
            <person name="Horton D.L."/>
            <person name="Alikhan N.F."/>
            <person name="Baker D."/>
            <person name="Gharbi K."/>
            <person name="Hall N."/>
            <person name="Watson M."/>
            <person name="Adriaenssens E.M."/>
            <person name="Foster-Nyarko E."/>
            <person name="Jarju S."/>
            <person name="Secka A."/>
            <person name="Antonio M."/>
            <person name="Oren A."/>
            <person name="Chaudhuri R.R."/>
            <person name="La Ragione R."/>
            <person name="Hildebrand F."/>
            <person name="Pallen M.J."/>
        </authorList>
    </citation>
    <scope>NUCLEOTIDE SEQUENCE</scope>
    <source>
        <strain evidence="2">ChiBcec2-3848</strain>
    </source>
</reference>
<reference evidence="2" key="2">
    <citation type="submission" date="2021-04" db="EMBL/GenBank/DDBJ databases">
        <authorList>
            <person name="Gilroy R."/>
        </authorList>
    </citation>
    <scope>NUCLEOTIDE SEQUENCE</scope>
    <source>
        <strain evidence="2">ChiBcec2-3848</strain>
    </source>
</reference>
<dbReference type="PANTHER" id="PTHR34068:SF2">
    <property type="entry name" value="UPF0145 PROTEIN SCO3412"/>
    <property type="match status" value="1"/>
</dbReference>
<dbReference type="InterPro" id="IPR035439">
    <property type="entry name" value="UPF0145_dom_sf"/>
</dbReference>
<dbReference type="EMBL" id="DWVZ01000152">
    <property type="protein sequence ID" value="HJC64238.1"/>
    <property type="molecule type" value="Genomic_DNA"/>
</dbReference>
<dbReference type="Gene3D" id="3.30.110.70">
    <property type="entry name" value="Hypothetical protein apc22750. Chain B"/>
    <property type="match status" value="1"/>
</dbReference>
<accession>A0A9D2PPW3</accession>
<evidence type="ECO:0000256" key="1">
    <source>
        <dbReference type="ARBA" id="ARBA00010751"/>
    </source>
</evidence>
<comment type="caution">
    <text evidence="2">The sequence shown here is derived from an EMBL/GenBank/DDBJ whole genome shotgun (WGS) entry which is preliminary data.</text>
</comment>
<comment type="similarity">
    <text evidence="1">Belongs to the UPF0145 family.</text>
</comment>
<sequence length="78" mass="8360">MLIVTTDIIPGKNYEVLGLVEGNTIQSVHLGKDIMNSFKTLVGGELTSYNEMMSKARALATKRMVESAEALGADAIVC</sequence>
<dbReference type="SUPFAM" id="SSF117782">
    <property type="entry name" value="YbjQ-like"/>
    <property type="match status" value="1"/>
</dbReference>
<dbReference type="AlphaFoldDB" id="A0A9D2PPW3"/>
<organism evidence="2 3">
    <name type="scientific">Candidatus Blautia merdavium</name>
    <dbReference type="NCBI Taxonomy" id="2838494"/>
    <lineage>
        <taxon>Bacteria</taxon>
        <taxon>Bacillati</taxon>
        <taxon>Bacillota</taxon>
        <taxon>Clostridia</taxon>
        <taxon>Lachnospirales</taxon>
        <taxon>Lachnospiraceae</taxon>
        <taxon>Blautia</taxon>
    </lineage>
</organism>
<evidence type="ECO:0000313" key="3">
    <source>
        <dbReference type="Proteomes" id="UP000823886"/>
    </source>
</evidence>
<name>A0A9D2PPW3_9FIRM</name>